<evidence type="ECO:0000259" key="7">
    <source>
        <dbReference type="Pfam" id="PF00593"/>
    </source>
</evidence>
<comment type="caution">
    <text evidence="9">The sequence shown here is derived from an EMBL/GenBank/DDBJ whole genome shotgun (WGS) entry which is preliminary data.</text>
</comment>
<name>A0A1J5SP74_9ZZZZ</name>
<dbReference type="Pfam" id="PF00593">
    <property type="entry name" value="TonB_dep_Rec_b-barrel"/>
    <property type="match status" value="1"/>
</dbReference>
<keyword evidence="5" id="KW-0472">Membrane</keyword>
<sequence length="674" mass="75315">MKTKARRRLFFIPILFLAAKGAWATDYASDQDYLQEFPVVLSASRLSQPLSEAPNAMTVIDRKMIAESGFRSLPDVFKLVPGMYVSYYAGSQAVVSYHGALSQDAPGMQVLIDGRSVYLPPFNTVDWALLPITLDDIERIEVIRGPAAASYGENSVHGVINIITRDAGAVEGLSVSNTRGNKGINDGAVHFGKHGETLDYRMTMAYTADNGYDNLTSPPNNITMTQAQGTGLLNNTNDSNQARLMNYRATYHPDAVNDIDVQFGFTHDVMGVGFWDSTLDKPHNMIGYSNTEQIEWLHRTDNTSEVSLRFYHIQHSTNESYLLGAPAYSVATSMNTGRNEIELQHTLRTSDANRLVYGAGYRQDKVDGNSYYPVVVPSSFPASFAITEYRMFANDEWRFNDKLIVNTGGMLEKDAMGNREFSPRASLNYHLTPQHTVRVGASIAHRTPSLGEQYASQANPYQLGYKYELSPYPTSGGLTPEKILSREIGYLGELRDLNTSIDLRLFNDQMSNMIYPLPNSALWGNGMEASYRGIETTVKYSFSDAANFTFNYTNENVESNSDSLSLGRLNPLAESLPKTIVSMMYAQRLPNDAMFSAAYYFQSSMLGFDRGPIDFQPTHRRVDMRLAQPFRDIGGLNGEVAVVVQNMFNTDYTEYIATALFNRRAFVTLTLHWQ</sequence>
<keyword evidence="6" id="KW-0998">Cell outer membrane</keyword>
<evidence type="ECO:0000313" key="9">
    <source>
        <dbReference type="EMBL" id="OIR05869.1"/>
    </source>
</evidence>
<evidence type="ECO:0000256" key="6">
    <source>
        <dbReference type="ARBA" id="ARBA00023237"/>
    </source>
</evidence>
<feature type="domain" description="TonB-dependent receptor plug" evidence="8">
    <location>
        <begin position="50"/>
        <end position="159"/>
    </location>
</feature>
<dbReference type="PANTHER" id="PTHR30069">
    <property type="entry name" value="TONB-DEPENDENT OUTER MEMBRANE RECEPTOR"/>
    <property type="match status" value="1"/>
</dbReference>
<dbReference type="InterPro" id="IPR037066">
    <property type="entry name" value="Plug_dom_sf"/>
</dbReference>
<evidence type="ECO:0000256" key="4">
    <source>
        <dbReference type="ARBA" id="ARBA00023077"/>
    </source>
</evidence>
<evidence type="ECO:0000256" key="5">
    <source>
        <dbReference type="ARBA" id="ARBA00023136"/>
    </source>
</evidence>
<evidence type="ECO:0000256" key="2">
    <source>
        <dbReference type="ARBA" id="ARBA00022448"/>
    </source>
</evidence>
<dbReference type="EMBL" id="MLJW01000047">
    <property type="protein sequence ID" value="OIR05869.1"/>
    <property type="molecule type" value="Genomic_DNA"/>
</dbReference>
<dbReference type="InterPro" id="IPR039426">
    <property type="entry name" value="TonB-dep_rcpt-like"/>
</dbReference>
<dbReference type="PANTHER" id="PTHR30069:SF27">
    <property type="entry name" value="BLL4766 PROTEIN"/>
    <property type="match status" value="1"/>
</dbReference>
<dbReference type="GO" id="GO:0009279">
    <property type="term" value="C:cell outer membrane"/>
    <property type="evidence" value="ECO:0007669"/>
    <property type="project" value="UniProtKB-SubCell"/>
</dbReference>
<feature type="domain" description="TonB-dependent receptor-like beta-barrel" evidence="7">
    <location>
        <begin position="223"/>
        <end position="628"/>
    </location>
</feature>
<keyword evidence="4" id="KW-0798">TonB box</keyword>
<accession>A0A1J5SP74</accession>
<dbReference type="InterPro" id="IPR012910">
    <property type="entry name" value="Plug_dom"/>
</dbReference>
<evidence type="ECO:0000256" key="3">
    <source>
        <dbReference type="ARBA" id="ARBA00022692"/>
    </source>
</evidence>
<proteinExistence type="predicted"/>
<comment type="subcellular location">
    <subcellularLocation>
        <location evidence="1">Cell outer membrane</location>
        <topology evidence="1">Multi-pass membrane protein</topology>
    </subcellularLocation>
</comment>
<reference evidence="9" key="1">
    <citation type="submission" date="2016-10" db="EMBL/GenBank/DDBJ databases">
        <title>Sequence of Gallionella enrichment culture.</title>
        <authorList>
            <person name="Poehlein A."/>
            <person name="Muehling M."/>
            <person name="Daniel R."/>
        </authorList>
    </citation>
    <scope>NUCLEOTIDE SEQUENCE</scope>
</reference>
<organism evidence="9">
    <name type="scientific">mine drainage metagenome</name>
    <dbReference type="NCBI Taxonomy" id="410659"/>
    <lineage>
        <taxon>unclassified sequences</taxon>
        <taxon>metagenomes</taxon>
        <taxon>ecological metagenomes</taxon>
    </lineage>
</organism>
<dbReference type="SUPFAM" id="SSF56935">
    <property type="entry name" value="Porins"/>
    <property type="match status" value="1"/>
</dbReference>
<dbReference type="Pfam" id="PF07715">
    <property type="entry name" value="Plug"/>
    <property type="match status" value="1"/>
</dbReference>
<evidence type="ECO:0000256" key="1">
    <source>
        <dbReference type="ARBA" id="ARBA00004571"/>
    </source>
</evidence>
<keyword evidence="2" id="KW-0813">Transport</keyword>
<keyword evidence="9" id="KW-0675">Receptor</keyword>
<protein>
    <submittedName>
        <fullName evidence="9">Colicin I receptor</fullName>
    </submittedName>
</protein>
<dbReference type="InterPro" id="IPR036942">
    <property type="entry name" value="Beta-barrel_TonB_sf"/>
</dbReference>
<keyword evidence="3" id="KW-0812">Transmembrane</keyword>
<dbReference type="GO" id="GO:0015344">
    <property type="term" value="F:siderophore uptake transmembrane transporter activity"/>
    <property type="evidence" value="ECO:0007669"/>
    <property type="project" value="TreeGrafter"/>
</dbReference>
<dbReference type="InterPro" id="IPR000531">
    <property type="entry name" value="Beta-barrel_TonB"/>
</dbReference>
<evidence type="ECO:0000259" key="8">
    <source>
        <dbReference type="Pfam" id="PF07715"/>
    </source>
</evidence>
<dbReference type="AlphaFoldDB" id="A0A1J5SP74"/>
<dbReference type="Gene3D" id="2.40.170.20">
    <property type="entry name" value="TonB-dependent receptor, beta-barrel domain"/>
    <property type="match status" value="1"/>
</dbReference>
<dbReference type="Gene3D" id="2.170.130.10">
    <property type="entry name" value="TonB-dependent receptor, plug domain"/>
    <property type="match status" value="1"/>
</dbReference>
<gene>
    <name evidence="9" type="primary">cirA_12</name>
    <name evidence="9" type="ORF">GALL_119960</name>
</gene>
<dbReference type="PROSITE" id="PS52016">
    <property type="entry name" value="TONB_DEPENDENT_REC_3"/>
    <property type="match status" value="1"/>
</dbReference>
<dbReference type="GO" id="GO:0044718">
    <property type="term" value="P:siderophore transmembrane transport"/>
    <property type="evidence" value="ECO:0007669"/>
    <property type="project" value="TreeGrafter"/>
</dbReference>